<feature type="transmembrane region" description="Helical" evidence="8">
    <location>
        <begin position="207"/>
        <end position="227"/>
    </location>
</feature>
<keyword evidence="4 8" id="KW-0812">Transmembrane</keyword>
<accession>A0ABP8XNH6</accession>
<feature type="transmembrane region" description="Helical" evidence="8">
    <location>
        <begin position="131"/>
        <end position="156"/>
    </location>
</feature>
<evidence type="ECO:0000256" key="6">
    <source>
        <dbReference type="ARBA" id="ARBA00023136"/>
    </source>
</evidence>
<evidence type="ECO:0000256" key="7">
    <source>
        <dbReference type="SAM" id="MobiDB-lite"/>
    </source>
</evidence>
<dbReference type="Proteomes" id="UP001500556">
    <property type="component" value="Unassembled WGS sequence"/>
</dbReference>
<dbReference type="InterPro" id="IPR052049">
    <property type="entry name" value="Electron_transfer_protein"/>
</dbReference>
<dbReference type="PANTHER" id="PTHR34856:SF2">
    <property type="entry name" value="PROTEIN NRFD"/>
    <property type="match status" value="1"/>
</dbReference>
<keyword evidence="3" id="KW-1003">Cell membrane</keyword>
<keyword evidence="10" id="KW-1185">Reference proteome</keyword>
<feature type="compositionally biased region" description="Basic and acidic residues" evidence="7">
    <location>
        <begin position="20"/>
        <end position="30"/>
    </location>
</feature>
<comment type="subcellular location">
    <subcellularLocation>
        <location evidence="1">Cell membrane</location>
        <topology evidence="1">Multi-pass membrane protein</topology>
    </subcellularLocation>
</comment>
<name>A0ABP8XNH6_9MICO</name>
<dbReference type="InterPro" id="IPR005614">
    <property type="entry name" value="NrfD-like"/>
</dbReference>
<evidence type="ECO:0000256" key="8">
    <source>
        <dbReference type="SAM" id="Phobius"/>
    </source>
</evidence>
<evidence type="ECO:0000256" key="5">
    <source>
        <dbReference type="ARBA" id="ARBA00022989"/>
    </source>
</evidence>
<organism evidence="9 10">
    <name type="scientific">Pedococcus ginsenosidimutans</name>
    <dbReference type="NCBI Taxonomy" id="490570"/>
    <lineage>
        <taxon>Bacteria</taxon>
        <taxon>Bacillati</taxon>
        <taxon>Actinomycetota</taxon>
        <taxon>Actinomycetes</taxon>
        <taxon>Micrococcales</taxon>
        <taxon>Intrasporangiaceae</taxon>
        <taxon>Pedococcus</taxon>
    </lineage>
</organism>
<comment type="similarity">
    <text evidence="2">Belongs to the NrfD family.</text>
</comment>
<evidence type="ECO:0000256" key="2">
    <source>
        <dbReference type="ARBA" id="ARBA00008929"/>
    </source>
</evidence>
<evidence type="ECO:0000256" key="3">
    <source>
        <dbReference type="ARBA" id="ARBA00022475"/>
    </source>
</evidence>
<evidence type="ECO:0000313" key="9">
    <source>
        <dbReference type="EMBL" id="GAA4710521.1"/>
    </source>
</evidence>
<comment type="caution">
    <text evidence="9">The sequence shown here is derived from an EMBL/GenBank/DDBJ whole genome shotgun (WGS) entry which is preliminary data.</text>
</comment>
<feature type="region of interest" description="Disordered" evidence="7">
    <location>
        <begin position="1"/>
        <end position="30"/>
    </location>
</feature>
<evidence type="ECO:0000256" key="1">
    <source>
        <dbReference type="ARBA" id="ARBA00004651"/>
    </source>
</evidence>
<reference evidence="10" key="1">
    <citation type="journal article" date="2019" name="Int. J. Syst. Evol. Microbiol.">
        <title>The Global Catalogue of Microorganisms (GCM) 10K type strain sequencing project: providing services to taxonomists for standard genome sequencing and annotation.</title>
        <authorList>
            <consortium name="The Broad Institute Genomics Platform"/>
            <consortium name="The Broad Institute Genome Sequencing Center for Infectious Disease"/>
            <person name="Wu L."/>
            <person name="Ma J."/>
        </authorList>
    </citation>
    <scope>NUCLEOTIDE SEQUENCE [LARGE SCALE GENOMIC DNA]</scope>
    <source>
        <strain evidence="10">JCM 18961</strain>
    </source>
</reference>
<proteinExistence type="inferred from homology"/>
<feature type="transmembrane region" description="Helical" evidence="8">
    <location>
        <begin position="168"/>
        <end position="187"/>
    </location>
</feature>
<keyword evidence="6 8" id="KW-0472">Membrane</keyword>
<feature type="transmembrane region" description="Helical" evidence="8">
    <location>
        <begin position="59"/>
        <end position="81"/>
    </location>
</feature>
<evidence type="ECO:0000313" key="10">
    <source>
        <dbReference type="Proteomes" id="UP001500556"/>
    </source>
</evidence>
<evidence type="ECO:0000256" key="4">
    <source>
        <dbReference type="ARBA" id="ARBA00022692"/>
    </source>
</evidence>
<protein>
    <submittedName>
        <fullName evidence="9">Polysulfide reductase NrfD</fullName>
    </submittedName>
</protein>
<dbReference type="PANTHER" id="PTHR34856">
    <property type="entry name" value="PROTEIN NRFD"/>
    <property type="match status" value="1"/>
</dbReference>
<dbReference type="Gene3D" id="1.20.1630.10">
    <property type="entry name" value="Formate dehydrogenase/DMSO reductase domain"/>
    <property type="match status" value="1"/>
</dbReference>
<sequence>MTTNPFDADRPPETPRSQRRRGDGSGRRRRDEAVLVPDAEFTSYYGHNVVKPAPWGHEIAAYLFLGGLAGGSGLVGAGGALTGRPALRRVGRFAALTSVALGGVALAKDLGRPERALNMLRVAKLTSPMSVGSWILTGFGAFAGAAAATEVAGAVLPHGSWLARLARGVDPVATAGTTAFSMPLAAYTAVLLADTTTPTWRESYKELPFVFVGSANAAAAGLALVVSPAEQNGPARRLATIGAVVELGASELMERRMHPVVAEPLHEGRAGQMLKAAKVLTAGGAVGAALFGRNRAVAGISGLALMAGSVLTRFGVFEAGMESAKDPRYTVTPQKERLEERRRRGQTHDSITTGR</sequence>
<dbReference type="RefSeq" id="WP_345500690.1">
    <property type="nucleotide sequence ID" value="NZ_BAABLO010000001.1"/>
</dbReference>
<gene>
    <name evidence="9" type="primary">nrfD</name>
    <name evidence="9" type="ORF">GCM10025782_03190</name>
</gene>
<dbReference type="EMBL" id="BAABLO010000001">
    <property type="protein sequence ID" value="GAA4710521.1"/>
    <property type="molecule type" value="Genomic_DNA"/>
</dbReference>
<keyword evidence="5 8" id="KW-1133">Transmembrane helix</keyword>
<feature type="region of interest" description="Disordered" evidence="7">
    <location>
        <begin position="324"/>
        <end position="355"/>
    </location>
</feature>
<feature type="compositionally biased region" description="Basic and acidic residues" evidence="7">
    <location>
        <begin position="324"/>
        <end position="342"/>
    </location>
</feature>
<dbReference type="Pfam" id="PF03916">
    <property type="entry name" value="NrfD"/>
    <property type="match status" value="1"/>
</dbReference>